<protein>
    <recommendedName>
        <fullName evidence="8">Adenylyl-sulfate kinase</fullName>
        <ecNumber evidence="8">2.7.1.25</ecNumber>
    </recommendedName>
    <alternativeName>
        <fullName evidence="8">APS kinase</fullName>
    </alternativeName>
    <alternativeName>
        <fullName evidence="8">ATP adenosine-5'-phosphosulfate 3'-phosphotransferase</fullName>
    </alternativeName>
    <alternativeName>
        <fullName evidence="8">Adenosine-5'-phosphosulfate kinase</fullName>
    </alternativeName>
</protein>
<keyword evidence="13" id="KW-1185">Reference proteome</keyword>
<evidence type="ECO:0000256" key="5">
    <source>
        <dbReference type="ARBA" id="ARBA00022741"/>
    </source>
</evidence>
<sequence>MAQDTSLVNLLVDQERHIALKQLLSSLPDITLNLRQICDFELLTTGVFTPLKGFMTQEAYESVLDRMRLPSGEIWPVPICLDVSRDRADRFEAGQSAVLRDPEGFPLGIMAIEDIWQADREKEAMAVYGTTDMTHDEVARLQEARDRYYVGGSIEALNLPIHSDFKQIRNTPSEVRQQFCKLGWKRIVGFQTRQPIHRPQFELTIQAMKKAKANLLMLPIAGIPRPGDFDHYTRMRCYQKVAAYYPPDTYMLNLLPLSTRLAGPRDAVLHMIIGKNFGCTHFVIGHNHATPGSDSCGNPFYDTPQVRALAEQAGEEIGIEPVFFEEMVYLPFEDEFKLASEVTDGQETLSFTNDHIRDRVRKGKHIPEWASFPDVIKELRRSYPSPATQGFTVFLTGFSGAGKSTIAKVLYSKFMEIGTRPVTLLDGDIVRRNLSSELSFSKEHRDINVRRIGFVASEITKNRGIAICAPIAPYERTRSKIRTSIEAHGGFFEIHVATPISVCEKRDRKGMYAKAKAGLLKGFTGVDDPYEEPSNPELSIDTSNLTPDEAVQQILLLISEKGFV</sequence>
<dbReference type="NCBIfam" id="NF004040">
    <property type="entry name" value="PRK05537.1"/>
    <property type="match status" value="1"/>
</dbReference>
<dbReference type="InterPro" id="IPR059117">
    <property type="entry name" value="APS_kinase_dom"/>
</dbReference>
<dbReference type="NCBIfam" id="TIGR00339">
    <property type="entry name" value="sopT"/>
    <property type="match status" value="1"/>
</dbReference>
<dbReference type="GO" id="GO:0005524">
    <property type="term" value="F:ATP binding"/>
    <property type="evidence" value="ECO:0007669"/>
    <property type="project" value="UniProtKB-UniRule"/>
</dbReference>
<name>I5AZY2_9BACT</name>
<accession>I5AZY2</accession>
<evidence type="ECO:0000259" key="11">
    <source>
        <dbReference type="Pfam" id="PF14306"/>
    </source>
</evidence>
<feature type="domain" description="ATP-sulfurylase PUA-like" evidence="11">
    <location>
        <begin position="5"/>
        <end position="158"/>
    </location>
</feature>
<dbReference type="NCBIfam" id="TIGR00455">
    <property type="entry name" value="apsK"/>
    <property type="match status" value="1"/>
</dbReference>
<dbReference type="eggNOG" id="COG2046">
    <property type="taxonomic scope" value="Bacteria"/>
</dbReference>
<dbReference type="eggNOG" id="COG0529">
    <property type="taxonomic scope" value="Bacteria"/>
</dbReference>
<keyword evidence="3 8" id="KW-0808">Transferase</keyword>
<comment type="pathway">
    <text evidence="2 8">Sulfur metabolism; hydrogen sulfide biosynthesis; sulfite from sulfate: step 2/3.</text>
</comment>
<evidence type="ECO:0000259" key="10">
    <source>
        <dbReference type="Pfam" id="PF01747"/>
    </source>
</evidence>
<dbReference type="GO" id="GO:0004020">
    <property type="term" value="F:adenylylsulfate kinase activity"/>
    <property type="evidence" value="ECO:0007669"/>
    <property type="project" value="UniProtKB-UniRule"/>
</dbReference>
<dbReference type="Gene3D" id="3.10.400.10">
    <property type="entry name" value="Sulfate adenylyltransferase"/>
    <property type="match status" value="1"/>
</dbReference>
<dbReference type="SUPFAM" id="SSF52374">
    <property type="entry name" value="Nucleotidylyl transferase"/>
    <property type="match status" value="1"/>
</dbReference>
<feature type="binding site" evidence="8">
    <location>
        <begin position="397"/>
        <end position="404"/>
    </location>
    <ligand>
        <name>ATP</name>
        <dbReference type="ChEBI" id="CHEBI:30616"/>
    </ligand>
</feature>
<reference evidence="12 13" key="1">
    <citation type="submission" date="2011-09" db="EMBL/GenBank/DDBJ databases">
        <authorList>
            <consortium name="US DOE Joint Genome Institute (JGI-PGF)"/>
            <person name="Lucas S."/>
            <person name="Han J."/>
            <person name="Lapidus A."/>
            <person name="Cheng J.-F."/>
            <person name="Goodwin L."/>
            <person name="Pitluck S."/>
            <person name="Peters L."/>
            <person name="Land M.L."/>
            <person name="Hauser L."/>
            <person name="Orellana R."/>
            <person name="Lovley D."/>
            <person name="Woyke T.J."/>
        </authorList>
    </citation>
    <scope>NUCLEOTIDE SEQUENCE [LARGE SCALE GENOMIC DNA]</scope>
    <source>
        <strain evidence="12 13">2ac9</strain>
    </source>
</reference>
<keyword evidence="8" id="KW-0597">Phosphoprotein</keyword>
<dbReference type="SUPFAM" id="SSF88697">
    <property type="entry name" value="PUA domain-like"/>
    <property type="match status" value="1"/>
</dbReference>
<dbReference type="GO" id="GO:0019379">
    <property type="term" value="P:sulfate assimilation, phosphoadenylyl sulfate reduction by phosphoadenylyl-sulfate reductase (thioredoxin)"/>
    <property type="evidence" value="ECO:0007669"/>
    <property type="project" value="TreeGrafter"/>
</dbReference>
<comment type="catalytic activity">
    <reaction evidence="7">
        <text>sulfate + ATP + H(+) = adenosine 5'-phosphosulfate + diphosphate</text>
        <dbReference type="Rhea" id="RHEA:18133"/>
        <dbReference type="ChEBI" id="CHEBI:15378"/>
        <dbReference type="ChEBI" id="CHEBI:16189"/>
        <dbReference type="ChEBI" id="CHEBI:30616"/>
        <dbReference type="ChEBI" id="CHEBI:33019"/>
        <dbReference type="ChEBI" id="CHEBI:58243"/>
        <dbReference type="EC" id="2.7.7.4"/>
    </reaction>
</comment>
<comment type="catalytic activity">
    <reaction evidence="1 8">
        <text>adenosine 5'-phosphosulfate + ATP = 3'-phosphoadenylyl sulfate + ADP + H(+)</text>
        <dbReference type="Rhea" id="RHEA:24152"/>
        <dbReference type="ChEBI" id="CHEBI:15378"/>
        <dbReference type="ChEBI" id="CHEBI:30616"/>
        <dbReference type="ChEBI" id="CHEBI:58243"/>
        <dbReference type="ChEBI" id="CHEBI:58339"/>
        <dbReference type="ChEBI" id="CHEBI:456216"/>
        <dbReference type="EC" id="2.7.1.25"/>
    </reaction>
</comment>
<dbReference type="SUPFAM" id="SSF52540">
    <property type="entry name" value="P-loop containing nucleoside triphosphate hydrolases"/>
    <property type="match status" value="1"/>
</dbReference>
<comment type="function">
    <text evidence="8">Catalyzes the synthesis of activated sulfate.</text>
</comment>
<evidence type="ECO:0000256" key="8">
    <source>
        <dbReference type="HAMAP-Rule" id="MF_00065"/>
    </source>
</evidence>
<dbReference type="HAMAP" id="MF_00065">
    <property type="entry name" value="Adenylyl_sulf_kinase"/>
    <property type="match status" value="1"/>
</dbReference>
<evidence type="ECO:0000256" key="2">
    <source>
        <dbReference type="ARBA" id="ARBA00004806"/>
    </source>
</evidence>
<dbReference type="GO" id="GO:0005737">
    <property type="term" value="C:cytoplasm"/>
    <property type="evidence" value="ECO:0007669"/>
    <property type="project" value="TreeGrafter"/>
</dbReference>
<dbReference type="CDD" id="cd02027">
    <property type="entry name" value="APSK"/>
    <property type="match status" value="1"/>
</dbReference>
<evidence type="ECO:0000259" key="9">
    <source>
        <dbReference type="Pfam" id="PF01583"/>
    </source>
</evidence>
<evidence type="ECO:0000256" key="4">
    <source>
        <dbReference type="ARBA" id="ARBA00022695"/>
    </source>
</evidence>
<dbReference type="InterPro" id="IPR024951">
    <property type="entry name" value="Sulfurylase_cat_dom"/>
</dbReference>
<dbReference type="UniPathway" id="UPA00140">
    <property type="reaction ID" value="UER00205"/>
</dbReference>
<evidence type="ECO:0000313" key="13">
    <source>
        <dbReference type="Proteomes" id="UP000005778"/>
    </source>
</evidence>
<dbReference type="InterPro" id="IPR014729">
    <property type="entry name" value="Rossmann-like_a/b/a_fold"/>
</dbReference>
<evidence type="ECO:0000256" key="1">
    <source>
        <dbReference type="ARBA" id="ARBA00001823"/>
    </source>
</evidence>
<comment type="caution">
    <text evidence="8">Lacks conserved residue(s) required for the propagation of feature annotation.</text>
</comment>
<dbReference type="PANTHER" id="PTHR42700">
    <property type="entry name" value="SULFATE ADENYLYLTRANSFERASE"/>
    <property type="match status" value="1"/>
</dbReference>
<dbReference type="OrthoDB" id="9804504at2"/>
<keyword evidence="8 12" id="KW-0418">Kinase</keyword>
<keyword evidence="6 8" id="KW-0067">ATP-binding</keyword>
<keyword evidence="4" id="KW-0548">Nucleotidyltransferase</keyword>
<reference evidence="12 13" key="2">
    <citation type="submission" date="2012-02" db="EMBL/GenBank/DDBJ databases">
        <title>Improved High-Quality Draft sequence of Desulfobacter postgatei 2ac9.</title>
        <authorList>
            <consortium name="US DOE Joint Genome Institute"/>
            <person name="Lucas S."/>
            <person name="Han J."/>
            <person name="Lapidus A."/>
            <person name="Cheng J.-F."/>
            <person name="Goodwin L."/>
            <person name="Pitluck S."/>
            <person name="Peters L."/>
            <person name="Ovchinnikova G."/>
            <person name="Held B."/>
            <person name="Detter J.C."/>
            <person name="Han C."/>
            <person name="Tapia R."/>
            <person name="Land M."/>
            <person name="Hauser L."/>
            <person name="Kyrpides N."/>
            <person name="Ivanova N."/>
            <person name="Pagani I."/>
            <person name="Orellana R."/>
            <person name="Lovley D."/>
            <person name="Woyke T."/>
        </authorList>
    </citation>
    <scope>NUCLEOTIDE SEQUENCE [LARGE SCALE GENOMIC DNA]</scope>
    <source>
        <strain evidence="12 13">2ac9</strain>
    </source>
</reference>
<dbReference type="GO" id="GO:0010134">
    <property type="term" value="P:sulfate assimilation via adenylyl sulfate reduction"/>
    <property type="evidence" value="ECO:0007669"/>
    <property type="project" value="TreeGrafter"/>
</dbReference>
<dbReference type="GO" id="GO:0070814">
    <property type="term" value="P:hydrogen sulfide biosynthetic process"/>
    <property type="evidence" value="ECO:0007669"/>
    <property type="project" value="UniProtKB-UniRule"/>
</dbReference>
<dbReference type="Pfam" id="PF01583">
    <property type="entry name" value="APS_kinase"/>
    <property type="match status" value="1"/>
</dbReference>
<dbReference type="EC" id="2.7.1.25" evidence="8"/>
<dbReference type="Pfam" id="PF01747">
    <property type="entry name" value="ATP-sulfurylase"/>
    <property type="match status" value="1"/>
</dbReference>
<evidence type="ECO:0000256" key="3">
    <source>
        <dbReference type="ARBA" id="ARBA00022679"/>
    </source>
</evidence>
<dbReference type="Gene3D" id="3.40.50.300">
    <property type="entry name" value="P-loop containing nucleotide triphosphate hydrolases"/>
    <property type="match status" value="1"/>
</dbReference>
<dbReference type="InterPro" id="IPR002650">
    <property type="entry name" value="Sulphate_adenylyltransferase"/>
</dbReference>
<dbReference type="InterPro" id="IPR025980">
    <property type="entry name" value="ATP-Sase_PUA-like_dom"/>
</dbReference>
<dbReference type="InterPro" id="IPR027417">
    <property type="entry name" value="P-loop_NTPase"/>
</dbReference>
<proteinExistence type="inferred from homology"/>
<feature type="domain" description="Sulphate adenylyltransferase catalytic" evidence="10">
    <location>
        <begin position="167"/>
        <end position="381"/>
    </location>
</feature>
<dbReference type="Gene3D" id="3.40.50.620">
    <property type="entry name" value="HUPs"/>
    <property type="match status" value="1"/>
</dbReference>
<dbReference type="EMBL" id="CM001488">
    <property type="protein sequence ID" value="EIM62795.1"/>
    <property type="molecule type" value="Genomic_DNA"/>
</dbReference>
<evidence type="ECO:0000313" key="12">
    <source>
        <dbReference type="EMBL" id="EIM62795.1"/>
    </source>
</evidence>
<keyword evidence="5 8" id="KW-0547">Nucleotide-binding</keyword>
<evidence type="ECO:0000256" key="7">
    <source>
        <dbReference type="ARBA" id="ARBA00049370"/>
    </source>
</evidence>
<dbReference type="PANTHER" id="PTHR42700:SF1">
    <property type="entry name" value="SULFATE ADENYLYLTRANSFERASE"/>
    <property type="match status" value="1"/>
</dbReference>
<dbReference type="Pfam" id="PF14306">
    <property type="entry name" value="PUA_2"/>
    <property type="match status" value="1"/>
</dbReference>
<dbReference type="InterPro" id="IPR050512">
    <property type="entry name" value="Sulf_AdTrans/APS_kinase"/>
</dbReference>
<dbReference type="GO" id="GO:0004781">
    <property type="term" value="F:sulfate adenylyltransferase (ATP) activity"/>
    <property type="evidence" value="ECO:0007669"/>
    <property type="project" value="UniProtKB-EC"/>
</dbReference>
<comment type="similarity">
    <text evidence="8">Belongs to the APS kinase family.</text>
</comment>
<gene>
    <name evidence="8" type="primary">cysC</name>
    <name evidence="12" type="ORF">DespoDRAFT_00811</name>
</gene>
<organism evidence="12 13">
    <name type="scientific">Desulfobacter postgatei 2ac9</name>
    <dbReference type="NCBI Taxonomy" id="879212"/>
    <lineage>
        <taxon>Bacteria</taxon>
        <taxon>Pseudomonadati</taxon>
        <taxon>Thermodesulfobacteriota</taxon>
        <taxon>Desulfobacteria</taxon>
        <taxon>Desulfobacterales</taxon>
        <taxon>Desulfobacteraceae</taxon>
        <taxon>Desulfobacter</taxon>
    </lineage>
</organism>
<dbReference type="HOGENOM" id="CLU_022950_0_0_7"/>
<dbReference type="STRING" id="879212.DespoDRAFT_00811"/>
<dbReference type="AlphaFoldDB" id="I5AZY2"/>
<dbReference type="Proteomes" id="UP000005778">
    <property type="component" value="Chromosome"/>
</dbReference>
<dbReference type="InterPro" id="IPR015947">
    <property type="entry name" value="PUA-like_sf"/>
</dbReference>
<evidence type="ECO:0000256" key="6">
    <source>
        <dbReference type="ARBA" id="ARBA00022840"/>
    </source>
</evidence>
<dbReference type="RefSeq" id="WP_004071574.1">
    <property type="nucleotide sequence ID" value="NZ_CM001488.1"/>
</dbReference>
<feature type="domain" description="APS kinase" evidence="9">
    <location>
        <begin position="389"/>
        <end position="541"/>
    </location>
</feature>
<dbReference type="FunFam" id="3.40.50.300:FF:000802">
    <property type="entry name" value="Sulfate adenylyltransferase"/>
    <property type="match status" value="1"/>
</dbReference>
<dbReference type="InterPro" id="IPR002891">
    <property type="entry name" value="APS"/>
</dbReference>